<dbReference type="Proteomes" id="UP000074561">
    <property type="component" value="Chromosome"/>
</dbReference>
<dbReference type="RefSeq" id="WP_061936052.1">
    <property type="nucleotide sequence ID" value="NZ_CP013234.1"/>
</dbReference>
<name>A0A127PY08_9BURK</name>
<dbReference type="EMBL" id="CP013234">
    <property type="protein sequence ID" value="AMP02720.1"/>
    <property type="molecule type" value="Genomic_DNA"/>
</dbReference>
<dbReference type="OrthoDB" id="7593194at2"/>
<dbReference type="AlphaFoldDB" id="A0A127PY08"/>
<sequence length="281" mass="31675">MAPNIFDPIVFILDGSPFPLPDPKTFSYLYNERGHPEHLHDRKGTLIEMAPENPDLERGTRYTGITHREKPVPDASYAVTLFDFKAPEVHYEALRATPETAQAFGMTLLRNGECVRFEYEALVCSKFSYGKWAGHQSPYLEAARRRELLTYNPTDLEFHNFPHVFFSQDSRPLVISVARWRPYVNEISLADLWLAPGDAIVLPPKVFPSPPRPGASYAEAKRKIVDLHGNRNSAFACWHDPAKPVLVTETILANAALMSSTQAGLHYHEEVTPTRHTLPAA</sequence>
<protein>
    <submittedName>
        <fullName evidence="1">Uncharacterized protein</fullName>
    </submittedName>
</protein>
<dbReference type="PATRIC" id="fig|279113.9.peg.327"/>
<proteinExistence type="predicted"/>
<organism evidence="1 2">
    <name type="scientific">Collimonas pratensis</name>
    <dbReference type="NCBI Taxonomy" id="279113"/>
    <lineage>
        <taxon>Bacteria</taxon>
        <taxon>Pseudomonadati</taxon>
        <taxon>Pseudomonadota</taxon>
        <taxon>Betaproteobacteria</taxon>
        <taxon>Burkholderiales</taxon>
        <taxon>Oxalobacteraceae</taxon>
        <taxon>Collimonas</taxon>
    </lineage>
</organism>
<evidence type="ECO:0000313" key="2">
    <source>
        <dbReference type="Proteomes" id="UP000074561"/>
    </source>
</evidence>
<evidence type="ECO:0000313" key="1">
    <source>
        <dbReference type="EMBL" id="AMP02720.1"/>
    </source>
</evidence>
<dbReference type="KEGG" id="cpra:CPter91_0321"/>
<accession>A0A127PY08</accession>
<reference evidence="1 2" key="1">
    <citation type="submission" date="2015-11" db="EMBL/GenBank/DDBJ databases">
        <title>Exploring the genomic traits of fungus-feeding bacterial genus Collimonas.</title>
        <authorList>
            <person name="Song C."/>
            <person name="Schmidt R."/>
            <person name="de Jager V."/>
            <person name="Krzyzanowska D."/>
            <person name="Jongedijk E."/>
            <person name="Cankar K."/>
            <person name="Beekwilder J."/>
            <person name="van Veen A."/>
            <person name="de Boer W."/>
            <person name="van Veen J.A."/>
            <person name="Garbeva P."/>
        </authorList>
    </citation>
    <scope>NUCLEOTIDE SEQUENCE [LARGE SCALE GENOMIC DNA]</scope>
    <source>
        <strain evidence="1 2">Ter91</strain>
    </source>
</reference>
<gene>
    <name evidence="1" type="ORF">CPter91_0321</name>
</gene>